<protein>
    <submittedName>
        <fullName evidence="1">Uncharacterized protein</fullName>
    </submittedName>
</protein>
<reference evidence="1 2" key="1">
    <citation type="submission" date="2020-11" db="EMBL/GenBank/DDBJ databases">
        <title>Fusibacter basophilias sp. nov.</title>
        <authorList>
            <person name="Qiu D."/>
        </authorList>
    </citation>
    <scope>NUCLEOTIDE SEQUENCE [LARGE SCALE GENOMIC DNA]</scope>
    <source>
        <strain evidence="1 2">Q10-2</strain>
    </source>
</reference>
<proteinExistence type="predicted"/>
<dbReference type="Proteomes" id="UP000614200">
    <property type="component" value="Unassembled WGS sequence"/>
</dbReference>
<dbReference type="RefSeq" id="WP_194701575.1">
    <property type="nucleotide sequence ID" value="NZ_JADKNH010000005.1"/>
</dbReference>
<evidence type="ECO:0000313" key="2">
    <source>
        <dbReference type="Proteomes" id="UP000614200"/>
    </source>
</evidence>
<evidence type="ECO:0000313" key="1">
    <source>
        <dbReference type="EMBL" id="MBF4693338.1"/>
    </source>
</evidence>
<comment type="caution">
    <text evidence="1">The sequence shown here is derived from an EMBL/GenBank/DDBJ whole genome shotgun (WGS) entry which is preliminary data.</text>
</comment>
<dbReference type="EMBL" id="JADKNH010000005">
    <property type="protein sequence ID" value="MBF4693338.1"/>
    <property type="molecule type" value="Genomic_DNA"/>
</dbReference>
<sequence length="52" mass="6081">MKKLYMKAMLTLEVAKKFPAQLRLRLKKMDELLQLQLQTIEGGIPLFYKGDV</sequence>
<organism evidence="1 2">
    <name type="scientific">Fusibacter ferrireducens</name>
    <dbReference type="NCBI Taxonomy" id="2785058"/>
    <lineage>
        <taxon>Bacteria</taxon>
        <taxon>Bacillati</taxon>
        <taxon>Bacillota</taxon>
        <taxon>Clostridia</taxon>
        <taxon>Eubacteriales</taxon>
        <taxon>Eubacteriales Family XII. Incertae Sedis</taxon>
        <taxon>Fusibacter</taxon>
    </lineage>
</organism>
<keyword evidence="2" id="KW-1185">Reference proteome</keyword>
<name>A0ABR9ZS98_9FIRM</name>
<gene>
    <name evidence="1" type="ORF">ISU02_09415</name>
</gene>
<accession>A0ABR9ZS98</accession>